<dbReference type="PROSITE" id="PS51257">
    <property type="entry name" value="PROKAR_LIPOPROTEIN"/>
    <property type="match status" value="1"/>
</dbReference>
<evidence type="ECO:0000313" key="4">
    <source>
        <dbReference type="Proteomes" id="UP000515275"/>
    </source>
</evidence>
<dbReference type="RefSeq" id="WP_185770078.1">
    <property type="nucleotide sequence ID" value="NZ_CP046883.1"/>
</dbReference>
<feature type="signal peptide" evidence="2">
    <location>
        <begin position="1"/>
        <end position="22"/>
    </location>
</feature>
<gene>
    <name evidence="3" type="ORF">GP473_06310</name>
</gene>
<feature type="compositionally biased region" description="Low complexity" evidence="1">
    <location>
        <begin position="378"/>
        <end position="395"/>
    </location>
</feature>
<keyword evidence="2" id="KW-0732">Signal</keyword>
<feature type="compositionally biased region" description="Low complexity" evidence="1">
    <location>
        <begin position="555"/>
        <end position="571"/>
    </location>
</feature>
<dbReference type="GO" id="GO:1904680">
    <property type="term" value="F:peptide transmembrane transporter activity"/>
    <property type="evidence" value="ECO:0007669"/>
    <property type="project" value="TreeGrafter"/>
</dbReference>
<dbReference type="EMBL" id="CP046883">
    <property type="protein sequence ID" value="QNH96328.1"/>
    <property type="molecule type" value="Genomic_DNA"/>
</dbReference>
<dbReference type="InterPro" id="IPR000914">
    <property type="entry name" value="SBP_5_dom"/>
</dbReference>
<feature type="region of interest" description="Disordered" evidence="1">
    <location>
        <begin position="351"/>
        <end position="456"/>
    </location>
</feature>
<evidence type="ECO:0000256" key="1">
    <source>
        <dbReference type="SAM" id="MobiDB-lite"/>
    </source>
</evidence>
<organism evidence="3 4">
    <name type="scientific">Corynebacterium anserum</name>
    <dbReference type="NCBI Taxonomy" id="2684406"/>
    <lineage>
        <taxon>Bacteria</taxon>
        <taxon>Bacillati</taxon>
        <taxon>Actinomycetota</taxon>
        <taxon>Actinomycetes</taxon>
        <taxon>Mycobacteriales</taxon>
        <taxon>Corynebacteriaceae</taxon>
        <taxon>Corynebacterium</taxon>
    </lineage>
</organism>
<dbReference type="Pfam" id="PF00496">
    <property type="entry name" value="SBP_bac_5"/>
    <property type="match status" value="1"/>
</dbReference>
<feature type="chain" id="PRO_5043960937" evidence="2">
    <location>
        <begin position="23"/>
        <end position="705"/>
    </location>
</feature>
<protein>
    <submittedName>
        <fullName evidence="3">Uncharacterized protein</fullName>
    </submittedName>
</protein>
<feature type="compositionally biased region" description="Polar residues" evidence="1">
    <location>
        <begin position="583"/>
        <end position="612"/>
    </location>
</feature>
<sequence length="705" mass="74421">MTRRLGAGVSASVIAAALVACQANPGDAPTVEEDTAETTGTTLPTAPPTADQLRVNVSVDSFSGNLNPHLVGNMNPVISAIADLTLPSAFVPSGDDWTMNSQLLSEVIPDNPESPNTVVYRLNPAAQWSDGTPLSISDFQYLAERIVHEPGAREVASYGQIKSITTERGGAIKVTFRKPFAGWKELFRHLLPSHIYRSEARPFATMMDGSLAASGGVFNVTSVDADRGRVELRRNDRYWGETPAATDKLIFEVVPDLVASTQMMRTGQLQMMMSRPTAISDTALGQLPEVSHRTVERQVDLGLALNTRSKAMSSLKQRQRVVEALNTRAIAKVVTGLPDAVAPTEPSLVADATTDGVGVSSNQQDENKPAAARNVDPANNAGADTASSDAASADTVSPGDTNVNGAQDGKSAENTAESTSMTAAQDGEAKDSQKGSQRNTPRSGKKTGDEGGASRFLGDVDLKAPLIVAVPTDDTPSLSAARMIVDQLNEAGIAAKTVVKDPTELFSVDIPSGDVDAVVSWYKTPRSIGDYLNQFHCVANKESMREESQQPSGLTTDTAAASTTASTSTTTPVTQQDSDEAPESSTTSRGTGDNKSSDQSTQRPNSSGNITGLCDTQLSALMARMASGTESFQQAREEINALVAQANVLVPLVRDRQIVAVGPSLEGPSGPLGQWKTDPVSGIMATAPRWKKKESLSAEPMEESH</sequence>
<accession>A0A7G7YPA8</accession>
<dbReference type="SUPFAM" id="SSF53850">
    <property type="entry name" value="Periplasmic binding protein-like II"/>
    <property type="match status" value="1"/>
</dbReference>
<evidence type="ECO:0000256" key="2">
    <source>
        <dbReference type="SAM" id="SignalP"/>
    </source>
</evidence>
<evidence type="ECO:0000313" key="3">
    <source>
        <dbReference type="EMBL" id="QNH96328.1"/>
    </source>
</evidence>
<name>A0A7G7YPA8_9CORY</name>
<dbReference type="Gene3D" id="3.10.105.10">
    <property type="entry name" value="Dipeptide-binding Protein, Domain 3"/>
    <property type="match status" value="1"/>
</dbReference>
<dbReference type="GO" id="GO:0015833">
    <property type="term" value="P:peptide transport"/>
    <property type="evidence" value="ECO:0007669"/>
    <property type="project" value="TreeGrafter"/>
</dbReference>
<reference evidence="3 4" key="1">
    <citation type="submission" date="2019-12" db="EMBL/GenBank/DDBJ databases">
        <title>Corynebacterium sp. nov., isolated from feces of the Anser Albifrons in China.</title>
        <authorList>
            <person name="Liu Q."/>
        </authorList>
    </citation>
    <scope>NUCLEOTIDE SEQUENCE [LARGE SCALE GENOMIC DNA]</scope>
    <source>
        <strain evidence="3 4">23H37-10</strain>
    </source>
</reference>
<feature type="region of interest" description="Disordered" evidence="1">
    <location>
        <begin position="25"/>
        <end position="49"/>
    </location>
</feature>
<feature type="region of interest" description="Disordered" evidence="1">
    <location>
        <begin position="542"/>
        <end position="612"/>
    </location>
</feature>
<dbReference type="Proteomes" id="UP000515275">
    <property type="component" value="Chromosome"/>
</dbReference>
<dbReference type="InterPro" id="IPR039424">
    <property type="entry name" value="SBP_5"/>
</dbReference>
<dbReference type="Gene3D" id="3.40.190.10">
    <property type="entry name" value="Periplasmic binding protein-like II"/>
    <property type="match status" value="1"/>
</dbReference>
<dbReference type="KEGG" id="cans:GP473_06310"/>
<keyword evidence="4" id="KW-1185">Reference proteome</keyword>
<feature type="compositionally biased region" description="Polar residues" evidence="1">
    <location>
        <begin position="412"/>
        <end position="423"/>
    </location>
</feature>
<feature type="compositionally biased region" description="Low complexity" evidence="1">
    <location>
        <begin position="37"/>
        <end position="49"/>
    </location>
</feature>
<proteinExistence type="predicted"/>
<dbReference type="Gene3D" id="3.90.76.10">
    <property type="entry name" value="Dipeptide-binding Protein, Domain 1"/>
    <property type="match status" value="1"/>
</dbReference>
<dbReference type="AlphaFoldDB" id="A0A7G7YPA8"/>
<dbReference type="PANTHER" id="PTHR30290">
    <property type="entry name" value="PERIPLASMIC BINDING COMPONENT OF ABC TRANSPORTER"/>
    <property type="match status" value="1"/>
</dbReference>
<dbReference type="PANTHER" id="PTHR30290:SF65">
    <property type="entry name" value="MONOACYL PHOSPHATIDYLINOSITOL TETRAMANNOSIDE-BINDING PROTEIN LPQW-RELATED"/>
    <property type="match status" value="1"/>
</dbReference>